<evidence type="ECO:0000313" key="2">
    <source>
        <dbReference type="EMBL" id="CDJ58564.1"/>
    </source>
</evidence>
<dbReference type="RefSeq" id="XP_013335212.1">
    <property type="nucleotide sequence ID" value="XM_013479758.1"/>
</dbReference>
<gene>
    <name evidence="2" type="ORF">EMWEY_00016550</name>
</gene>
<proteinExistence type="predicted"/>
<sequence length="452" mass="49220">MNCVAHQHHYKHELERIRVKPNGSEVEIHVQRKQRQGSNRSDPEEGGENARPDAPSAVQRVLEAAQHHRTAPCGSSFWASQRQEVMHQVEEEKVSLATAALLVVAFSKAGELTGPLAIAVARRLCSAFRAAARGAASPLLLDDAGPSREGVLTTEAEKADLRAHFSDGATVLLAMKEGGLLQDPAACFAARELQDELLACLQPQWNSLTFSQLRRLFLLLGATAEPLGLNMAAARELLIAAKRHLRKMQKTTRRLFEEGDARDTIALVWPLASVSAAMDIPTPQISSNSRAVLFSALDCSGSSNDDVKLLQRDRDIVLHLLKEQAYRAVSSRLPCSPFDLALVSSLHADLTVTVVALSGVVERLGQQSCAEYVLAAFSKAAAAASCEELCTLGRDMVLAGTRQKTLWVAFADALQTAAEHRLQTPPSHQQSSTSHHIEAELIQWLRFCGRTM</sequence>
<dbReference type="OMA" id="QWLRFCG"/>
<feature type="region of interest" description="Disordered" evidence="1">
    <location>
        <begin position="21"/>
        <end position="56"/>
    </location>
</feature>
<reference evidence="2" key="2">
    <citation type="submission" date="2013-10" db="EMBL/GenBank/DDBJ databases">
        <authorList>
            <person name="Aslett M."/>
        </authorList>
    </citation>
    <scope>NUCLEOTIDE SEQUENCE [LARGE SCALE GENOMIC DNA]</scope>
    <source>
        <strain evidence="2">Weybridge</strain>
    </source>
</reference>
<dbReference type="VEuPathDB" id="ToxoDB:EMWEY_00016550"/>
<accession>U6M7Z6</accession>
<dbReference type="OrthoDB" id="347205at2759"/>
<keyword evidence="3" id="KW-1185">Reference proteome</keyword>
<protein>
    <submittedName>
        <fullName evidence="2">Uncharacterized protein</fullName>
    </submittedName>
</protein>
<dbReference type="EMBL" id="HG719723">
    <property type="protein sequence ID" value="CDJ58564.1"/>
    <property type="molecule type" value="Genomic_DNA"/>
</dbReference>
<dbReference type="GeneID" id="25335641"/>
<evidence type="ECO:0000313" key="3">
    <source>
        <dbReference type="Proteomes" id="UP000030763"/>
    </source>
</evidence>
<dbReference type="Proteomes" id="UP000030763">
    <property type="component" value="Unassembled WGS sequence"/>
</dbReference>
<reference evidence="2" key="1">
    <citation type="submission" date="2013-10" db="EMBL/GenBank/DDBJ databases">
        <title>Genomic analysis of the causative agents of coccidiosis in chickens.</title>
        <authorList>
            <person name="Reid A.J."/>
            <person name="Blake D."/>
            <person name="Billington K."/>
            <person name="Browne H."/>
            <person name="Dunn M."/>
            <person name="Hung S."/>
            <person name="Kawahara F."/>
            <person name="Miranda-Saavedra D."/>
            <person name="Mourier T."/>
            <person name="Nagra H."/>
            <person name="Otto T.D."/>
            <person name="Rawlings N."/>
            <person name="Sanchez A."/>
            <person name="Sanders M."/>
            <person name="Subramaniam C."/>
            <person name="Tay Y."/>
            <person name="Dear P."/>
            <person name="Doerig C."/>
            <person name="Gruber A."/>
            <person name="Parkinson J."/>
            <person name="Shirley M."/>
            <person name="Wan K.L."/>
            <person name="Berriman M."/>
            <person name="Tomley F."/>
            <person name="Pain A."/>
        </authorList>
    </citation>
    <scope>NUCLEOTIDE SEQUENCE [LARGE SCALE GENOMIC DNA]</scope>
    <source>
        <strain evidence="2">Weybridge</strain>
    </source>
</reference>
<organism evidence="2 3">
    <name type="scientific">Eimeria maxima</name>
    <name type="common">Coccidian parasite</name>
    <dbReference type="NCBI Taxonomy" id="5804"/>
    <lineage>
        <taxon>Eukaryota</taxon>
        <taxon>Sar</taxon>
        <taxon>Alveolata</taxon>
        <taxon>Apicomplexa</taxon>
        <taxon>Conoidasida</taxon>
        <taxon>Coccidia</taxon>
        <taxon>Eucoccidiorida</taxon>
        <taxon>Eimeriorina</taxon>
        <taxon>Eimeriidae</taxon>
        <taxon>Eimeria</taxon>
    </lineage>
</organism>
<dbReference type="AlphaFoldDB" id="U6M7Z6"/>
<evidence type="ECO:0000256" key="1">
    <source>
        <dbReference type="SAM" id="MobiDB-lite"/>
    </source>
</evidence>
<name>U6M7Z6_EIMMA</name>